<keyword evidence="4" id="KW-0902">Two-component regulatory system</keyword>
<keyword evidence="6" id="KW-0804">Transcription</keyword>
<dbReference type="FunFam" id="3.40.50.2300:FF:000018">
    <property type="entry name" value="DNA-binding transcriptional regulator NtrC"/>
    <property type="match status" value="1"/>
</dbReference>
<evidence type="ECO:0000313" key="10">
    <source>
        <dbReference type="EMBL" id="PQV56083.1"/>
    </source>
</evidence>
<dbReference type="OrthoDB" id="9802388at2"/>
<dbReference type="SUPFAM" id="SSF52540">
    <property type="entry name" value="P-loop containing nucleoside triphosphate hydrolases"/>
    <property type="match status" value="1"/>
</dbReference>
<dbReference type="SUPFAM" id="SSF52172">
    <property type="entry name" value="CheY-like"/>
    <property type="match status" value="1"/>
</dbReference>
<dbReference type="SMART" id="SM00448">
    <property type="entry name" value="REC"/>
    <property type="match status" value="1"/>
</dbReference>
<dbReference type="RefSeq" id="WP_105515536.1">
    <property type="nucleotide sequence ID" value="NZ_PVEP01000006.1"/>
</dbReference>
<dbReference type="PROSITE" id="PS50110">
    <property type="entry name" value="RESPONSE_REGULATORY"/>
    <property type="match status" value="1"/>
</dbReference>
<evidence type="ECO:0000313" key="11">
    <source>
        <dbReference type="Proteomes" id="UP000238338"/>
    </source>
</evidence>
<dbReference type="GO" id="GO:0005524">
    <property type="term" value="F:ATP binding"/>
    <property type="evidence" value="ECO:0007669"/>
    <property type="project" value="UniProtKB-KW"/>
</dbReference>
<dbReference type="InterPro" id="IPR027417">
    <property type="entry name" value="P-loop_NTPase"/>
</dbReference>
<keyword evidence="2" id="KW-0547">Nucleotide-binding</keyword>
<keyword evidence="1 7" id="KW-0597">Phosphoprotein</keyword>
<evidence type="ECO:0000256" key="4">
    <source>
        <dbReference type="ARBA" id="ARBA00023012"/>
    </source>
</evidence>
<dbReference type="GO" id="GO:0000160">
    <property type="term" value="P:phosphorelay signal transduction system"/>
    <property type="evidence" value="ECO:0007669"/>
    <property type="project" value="UniProtKB-KW"/>
</dbReference>
<dbReference type="SUPFAM" id="SSF46689">
    <property type="entry name" value="Homeodomain-like"/>
    <property type="match status" value="1"/>
</dbReference>
<dbReference type="Gene3D" id="3.40.50.300">
    <property type="entry name" value="P-loop containing nucleotide triphosphate hydrolases"/>
    <property type="match status" value="1"/>
</dbReference>
<comment type="caution">
    <text evidence="10">The sequence shown here is derived from an EMBL/GenBank/DDBJ whole genome shotgun (WGS) entry which is preliminary data.</text>
</comment>
<dbReference type="Pfam" id="PF14532">
    <property type="entry name" value="Sigma54_activ_2"/>
    <property type="match status" value="1"/>
</dbReference>
<protein>
    <submittedName>
        <fullName evidence="10">Two-component system C4-dicarboxylate transport response regulator DctD</fullName>
    </submittedName>
</protein>
<dbReference type="AlphaFoldDB" id="A0A2S8S5M6"/>
<accession>A0A2S8S5M6</accession>
<feature type="modified residue" description="4-aspartylphosphate" evidence="7">
    <location>
        <position position="55"/>
    </location>
</feature>
<reference evidence="10 11" key="1">
    <citation type="submission" date="2018-02" db="EMBL/GenBank/DDBJ databases">
        <title>Genomic Encyclopedia of Archaeal and Bacterial Type Strains, Phase II (KMG-II): from individual species to whole genera.</title>
        <authorList>
            <person name="Goeker M."/>
        </authorList>
    </citation>
    <scope>NUCLEOTIDE SEQUENCE [LARGE SCALE GENOMIC DNA]</scope>
    <source>
        <strain evidence="10 11">DSM 18921</strain>
    </source>
</reference>
<feature type="domain" description="Response regulatory" evidence="9">
    <location>
        <begin position="6"/>
        <end position="120"/>
    </location>
</feature>
<proteinExistence type="predicted"/>
<evidence type="ECO:0000256" key="5">
    <source>
        <dbReference type="ARBA" id="ARBA00023015"/>
    </source>
</evidence>
<dbReference type="InterPro" id="IPR001789">
    <property type="entry name" value="Sig_transdc_resp-reg_receiver"/>
</dbReference>
<dbReference type="Gene3D" id="1.10.10.60">
    <property type="entry name" value="Homeodomain-like"/>
    <property type="match status" value="1"/>
</dbReference>
<dbReference type="PANTHER" id="PTHR32071">
    <property type="entry name" value="TRANSCRIPTIONAL REGULATORY PROTEIN"/>
    <property type="match status" value="1"/>
</dbReference>
<dbReference type="PRINTS" id="PR01590">
    <property type="entry name" value="HTHFIS"/>
</dbReference>
<evidence type="ECO:0000256" key="1">
    <source>
        <dbReference type="ARBA" id="ARBA00022553"/>
    </source>
</evidence>
<dbReference type="GO" id="GO:0006355">
    <property type="term" value="P:regulation of DNA-templated transcription"/>
    <property type="evidence" value="ECO:0007669"/>
    <property type="project" value="InterPro"/>
</dbReference>
<keyword evidence="5" id="KW-0805">Transcription regulation</keyword>
<organism evidence="10 11">
    <name type="scientific">Albidovulum denitrificans</name>
    <dbReference type="NCBI Taxonomy" id="404881"/>
    <lineage>
        <taxon>Bacteria</taxon>
        <taxon>Pseudomonadati</taxon>
        <taxon>Pseudomonadota</taxon>
        <taxon>Alphaproteobacteria</taxon>
        <taxon>Rhodobacterales</taxon>
        <taxon>Paracoccaceae</taxon>
        <taxon>Albidovulum</taxon>
    </lineage>
</organism>
<sequence length="412" mass="45790">MKRDPVIYLVDDDTDFREATAELLESEGFATRAFDGGARMLDIIDPEWNGLVLCDVRMQSMDGFGVLKDMRARAPKVPFVMMTGHGDVRMAISAIRGGAYDFLEKPVQPDFLLGVVRRALNARKLAIENTRLRRRVARFGDLRSRLVGTSPVMKDCRKQLLDLAPLPITVLLHGEAGTGKEVTARAIHDFSEVSGDLHTINCANLSEAELRQDLTAASPDDTVYFRALHRLGTEAQSIVAEFLRQSTRARTIASLTGDPSKCHDAGQISDELYYLVTVAPIRLPPLRERDKDMFVLLEMFLRDAAARFKKPLPMVTKEALKPFRTYPWPGNLRELRGVAERMVLGLPLGLDRNTATATGQAESYDASMLAHERAILERALMESGGQKGDAAAILGIPRKRLYLRMKATGLLE</sequence>
<dbReference type="PROSITE" id="PS50045">
    <property type="entry name" value="SIGMA54_INTERACT_4"/>
    <property type="match status" value="1"/>
</dbReference>
<evidence type="ECO:0000256" key="6">
    <source>
        <dbReference type="ARBA" id="ARBA00023163"/>
    </source>
</evidence>
<dbReference type="Pfam" id="PF25601">
    <property type="entry name" value="AAA_lid_14"/>
    <property type="match status" value="1"/>
</dbReference>
<dbReference type="InterPro" id="IPR002078">
    <property type="entry name" value="Sigma_54_int"/>
</dbReference>
<name>A0A2S8S5M6_9RHOB</name>
<dbReference type="Gene3D" id="1.10.8.60">
    <property type="match status" value="1"/>
</dbReference>
<dbReference type="GO" id="GO:0043565">
    <property type="term" value="F:sequence-specific DNA binding"/>
    <property type="evidence" value="ECO:0007669"/>
    <property type="project" value="InterPro"/>
</dbReference>
<dbReference type="InterPro" id="IPR002197">
    <property type="entry name" value="HTH_Fis"/>
</dbReference>
<dbReference type="PANTHER" id="PTHR32071:SF57">
    <property type="entry name" value="C4-DICARBOXYLATE TRANSPORT TRANSCRIPTIONAL REGULATORY PROTEIN DCTD"/>
    <property type="match status" value="1"/>
</dbReference>
<dbReference type="EMBL" id="PVEP01000006">
    <property type="protein sequence ID" value="PQV56083.1"/>
    <property type="molecule type" value="Genomic_DNA"/>
</dbReference>
<evidence type="ECO:0000256" key="2">
    <source>
        <dbReference type="ARBA" id="ARBA00022741"/>
    </source>
</evidence>
<feature type="domain" description="Sigma-54 factor interaction" evidence="8">
    <location>
        <begin position="146"/>
        <end position="344"/>
    </location>
</feature>
<dbReference type="Pfam" id="PF00072">
    <property type="entry name" value="Response_reg"/>
    <property type="match status" value="1"/>
</dbReference>
<evidence type="ECO:0000259" key="8">
    <source>
        <dbReference type="PROSITE" id="PS50045"/>
    </source>
</evidence>
<dbReference type="Proteomes" id="UP000238338">
    <property type="component" value="Unassembled WGS sequence"/>
</dbReference>
<keyword evidence="3" id="KW-0067">ATP-binding</keyword>
<dbReference type="InterPro" id="IPR009057">
    <property type="entry name" value="Homeodomain-like_sf"/>
</dbReference>
<evidence type="ECO:0000256" key="7">
    <source>
        <dbReference type="PROSITE-ProRule" id="PRU00169"/>
    </source>
</evidence>
<gene>
    <name evidence="10" type="ORF">LX70_02968</name>
</gene>
<dbReference type="Pfam" id="PF02954">
    <property type="entry name" value="HTH_8"/>
    <property type="match status" value="1"/>
</dbReference>
<evidence type="ECO:0000256" key="3">
    <source>
        <dbReference type="ARBA" id="ARBA00022840"/>
    </source>
</evidence>
<evidence type="ECO:0000259" key="9">
    <source>
        <dbReference type="PROSITE" id="PS50110"/>
    </source>
</evidence>
<keyword evidence="11" id="KW-1185">Reference proteome</keyword>
<dbReference type="Gene3D" id="3.40.50.2300">
    <property type="match status" value="1"/>
</dbReference>
<dbReference type="InterPro" id="IPR058031">
    <property type="entry name" value="AAA_lid_NorR"/>
</dbReference>
<dbReference type="InterPro" id="IPR011006">
    <property type="entry name" value="CheY-like_superfamily"/>
</dbReference>